<comment type="similarity">
    <text evidence="1">Belongs to the thioesterase family.</text>
</comment>
<proteinExistence type="inferred from homology"/>
<dbReference type="SUPFAM" id="SSF53474">
    <property type="entry name" value="alpha/beta-Hydrolases"/>
    <property type="match status" value="1"/>
</dbReference>
<evidence type="ECO:0000259" key="2">
    <source>
        <dbReference type="Pfam" id="PF00975"/>
    </source>
</evidence>
<dbReference type="AlphaFoldDB" id="A0A3P1WUN8"/>
<accession>A0A3P1WUN8</accession>
<protein>
    <submittedName>
        <fullName evidence="3">Thioesterase</fullName>
    </submittedName>
</protein>
<dbReference type="OrthoDB" id="4169718at2"/>
<dbReference type="InterPro" id="IPR001031">
    <property type="entry name" value="Thioesterase"/>
</dbReference>
<name>A0A3P1WUN8_9ACTN</name>
<dbReference type="InterPro" id="IPR029058">
    <property type="entry name" value="AB_hydrolase_fold"/>
</dbReference>
<reference evidence="3 4" key="1">
    <citation type="submission" date="2018-11" db="EMBL/GenBank/DDBJ databases">
        <title>Genomes From Bacteria Associated with the Canine Oral Cavity: a Test Case for Automated Genome-Based Taxonomic Assignment.</title>
        <authorList>
            <person name="Coil D.A."/>
            <person name="Jospin G."/>
            <person name="Darling A.E."/>
            <person name="Wallis C."/>
            <person name="Davis I.J."/>
            <person name="Harris S."/>
            <person name="Eisen J.A."/>
            <person name="Holcombe L.J."/>
            <person name="O'Flynn C."/>
        </authorList>
    </citation>
    <scope>NUCLEOTIDE SEQUENCE [LARGE SCALE GENOMIC DNA]</scope>
    <source>
        <strain evidence="3 4">OH2822_COT-296</strain>
    </source>
</reference>
<comment type="caution">
    <text evidence="3">The sequence shown here is derived from an EMBL/GenBank/DDBJ whole genome shotgun (WGS) entry which is preliminary data.</text>
</comment>
<feature type="domain" description="Thioesterase" evidence="2">
    <location>
        <begin position="19"/>
        <end position="234"/>
    </location>
</feature>
<organism evidence="3 4">
    <name type="scientific">Arachnia propionica</name>
    <dbReference type="NCBI Taxonomy" id="1750"/>
    <lineage>
        <taxon>Bacteria</taxon>
        <taxon>Bacillati</taxon>
        <taxon>Actinomycetota</taxon>
        <taxon>Actinomycetes</taxon>
        <taxon>Propionibacteriales</taxon>
        <taxon>Propionibacteriaceae</taxon>
        <taxon>Arachnia</taxon>
    </lineage>
</organism>
<evidence type="ECO:0000313" key="4">
    <source>
        <dbReference type="Proteomes" id="UP000280935"/>
    </source>
</evidence>
<dbReference type="Gene3D" id="3.40.50.1820">
    <property type="entry name" value="alpha/beta hydrolase"/>
    <property type="match status" value="1"/>
</dbReference>
<sequence>MKASWVVELGSPSTVGGATLVICPHAGGGPAFYRGLGAALGEGMRVCAVNYPGRERLIREPHSPSLGVLAASLVEQVQGLQEPVVLFGHSMGAIVAFEAALSLGEQLRGLIVSGHPAPTQGSLDRGLHRAHDDVLVRQVEEMGAVPEGLFQHPEFRHHLIRLLRHDLRAAETHRCREGTVGVPLVAYAGEVDAVAPAADVRAWASMTSVRFRSRTFPGGHFYFTTSLDAVAAALRSDVTWCTA</sequence>
<dbReference type="RefSeq" id="WP_125227758.1">
    <property type="nucleotide sequence ID" value="NZ_RQYT01000012.1"/>
</dbReference>
<dbReference type="PANTHER" id="PTHR11487:SF0">
    <property type="entry name" value="S-ACYL FATTY ACID SYNTHASE THIOESTERASE, MEDIUM CHAIN"/>
    <property type="match status" value="1"/>
</dbReference>
<gene>
    <name evidence="3" type="ORF">EII35_07045</name>
</gene>
<dbReference type="InterPro" id="IPR012223">
    <property type="entry name" value="TEII"/>
</dbReference>
<evidence type="ECO:0000256" key="1">
    <source>
        <dbReference type="ARBA" id="ARBA00007169"/>
    </source>
</evidence>
<dbReference type="EMBL" id="RQYT01000012">
    <property type="protein sequence ID" value="RRD49756.1"/>
    <property type="molecule type" value="Genomic_DNA"/>
</dbReference>
<evidence type="ECO:0000313" key="3">
    <source>
        <dbReference type="EMBL" id="RRD49756.1"/>
    </source>
</evidence>
<dbReference type="Pfam" id="PF00975">
    <property type="entry name" value="Thioesterase"/>
    <property type="match status" value="1"/>
</dbReference>
<dbReference type="Proteomes" id="UP000280935">
    <property type="component" value="Unassembled WGS sequence"/>
</dbReference>
<dbReference type="GO" id="GO:0008610">
    <property type="term" value="P:lipid biosynthetic process"/>
    <property type="evidence" value="ECO:0007669"/>
    <property type="project" value="TreeGrafter"/>
</dbReference>
<dbReference type="PANTHER" id="PTHR11487">
    <property type="entry name" value="THIOESTERASE"/>
    <property type="match status" value="1"/>
</dbReference>